<feature type="compositionally biased region" description="Low complexity" evidence="1">
    <location>
        <begin position="234"/>
        <end position="269"/>
    </location>
</feature>
<feature type="domain" description="SAM" evidence="2">
    <location>
        <begin position="803"/>
        <end position="867"/>
    </location>
</feature>
<reference evidence="3 4" key="1">
    <citation type="submission" date="2023-09" db="EMBL/GenBank/DDBJ databases">
        <title>Nesidiocoris tenuis whole genome shotgun sequence.</title>
        <authorList>
            <person name="Shibata T."/>
            <person name="Shimoda M."/>
            <person name="Kobayashi T."/>
            <person name="Uehara T."/>
        </authorList>
    </citation>
    <scope>NUCLEOTIDE SEQUENCE [LARGE SCALE GENOMIC DNA]</scope>
    <source>
        <strain evidence="3 4">Japan</strain>
    </source>
</reference>
<evidence type="ECO:0000256" key="1">
    <source>
        <dbReference type="SAM" id="MobiDB-lite"/>
    </source>
</evidence>
<feature type="compositionally biased region" description="Polar residues" evidence="1">
    <location>
        <begin position="354"/>
        <end position="374"/>
    </location>
</feature>
<dbReference type="InterPro" id="IPR001660">
    <property type="entry name" value="SAM"/>
</dbReference>
<feature type="compositionally biased region" description="Polar residues" evidence="1">
    <location>
        <begin position="470"/>
        <end position="489"/>
    </location>
</feature>
<evidence type="ECO:0000313" key="4">
    <source>
        <dbReference type="Proteomes" id="UP001307889"/>
    </source>
</evidence>
<dbReference type="EMBL" id="AP028912">
    <property type="protein sequence ID" value="BES93386.1"/>
    <property type="molecule type" value="Genomic_DNA"/>
</dbReference>
<feature type="compositionally biased region" description="Low complexity" evidence="1">
    <location>
        <begin position="213"/>
        <end position="223"/>
    </location>
</feature>
<dbReference type="Pfam" id="PF00536">
    <property type="entry name" value="SAM_1"/>
    <property type="match status" value="1"/>
</dbReference>
<feature type="region of interest" description="Disordered" evidence="1">
    <location>
        <begin position="181"/>
        <end position="269"/>
    </location>
</feature>
<feature type="region of interest" description="Disordered" evidence="1">
    <location>
        <begin position="128"/>
        <end position="162"/>
    </location>
</feature>
<dbReference type="Gene3D" id="1.10.150.50">
    <property type="entry name" value="Transcription Factor, Ets-1"/>
    <property type="match status" value="1"/>
</dbReference>
<keyword evidence="4" id="KW-1185">Reference proteome</keyword>
<name>A0ABN7AMB9_9HEMI</name>
<feature type="compositionally biased region" description="Polar residues" evidence="1">
    <location>
        <begin position="181"/>
        <end position="205"/>
    </location>
</feature>
<feature type="region of interest" description="Disordered" evidence="1">
    <location>
        <begin position="667"/>
        <end position="693"/>
    </location>
</feature>
<dbReference type="SUPFAM" id="SSF47769">
    <property type="entry name" value="SAM/Pointed domain"/>
    <property type="match status" value="1"/>
</dbReference>
<organism evidence="3 4">
    <name type="scientific">Nesidiocoris tenuis</name>
    <dbReference type="NCBI Taxonomy" id="355587"/>
    <lineage>
        <taxon>Eukaryota</taxon>
        <taxon>Metazoa</taxon>
        <taxon>Ecdysozoa</taxon>
        <taxon>Arthropoda</taxon>
        <taxon>Hexapoda</taxon>
        <taxon>Insecta</taxon>
        <taxon>Pterygota</taxon>
        <taxon>Neoptera</taxon>
        <taxon>Paraneoptera</taxon>
        <taxon>Hemiptera</taxon>
        <taxon>Heteroptera</taxon>
        <taxon>Panheteroptera</taxon>
        <taxon>Cimicomorpha</taxon>
        <taxon>Miridae</taxon>
        <taxon>Dicyphina</taxon>
        <taxon>Nesidiocoris</taxon>
    </lineage>
</organism>
<protein>
    <submittedName>
        <fullName evidence="3">SAM domain (Sterile alpha motif)</fullName>
    </submittedName>
</protein>
<feature type="compositionally biased region" description="Gly residues" evidence="1">
    <location>
        <begin position="514"/>
        <end position="532"/>
    </location>
</feature>
<evidence type="ECO:0000259" key="2">
    <source>
        <dbReference type="SMART" id="SM00454"/>
    </source>
</evidence>
<proteinExistence type="predicted"/>
<feature type="region of interest" description="Disordered" evidence="1">
    <location>
        <begin position="416"/>
        <end position="600"/>
    </location>
</feature>
<feature type="compositionally biased region" description="Basic and acidic residues" evidence="1">
    <location>
        <begin position="416"/>
        <end position="428"/>
    </location>
</feature>
<sequence length="872" mass="95506">MVIVSTAGMASRVRQVKRQQQLNKTNRVTFALNGTGEVTLPGAPSLHTHSSKFPIEREVIVKSSNEKQCKIPNLSDYMRRAKPSIAPDAPPKQIAWTQQMPKNEGESSTIIHEIAAHQVYKAQPMSILDSTKDSEPSPIRPANAQELGPATSTPEADGARGLPQRTYQSLKDMISSRFAKQNGNSVQTPTSSNLDASLSPQSQLRQHGVYIGSPQPSQQQQQPVEMRGMGRSHQQQQRMYEQQQQQQQQRGQFPPQQQQQQQLQQQQQVTGTPQMQYKYSNLPLPPSTTYQPIMETPSSTWKHYNGEGAIPKNQGGDNVPNQGTSYQAVNTANEAGLKNYNQDCIAYNPAEPRYNQSRPPLSYQQQYRGSQRNTRPAPANSGGTSGGYQTSHGQNDYHAQQNTQYSQGSVIVHASQDGHPHHSVEDGKATSSSSKPLDIHREGPQGAAALAGPSLKDDDDEGGFVKRGAQSDSGRGSTVYSSAKTSAEDTTPPLGEQSEWSERVENELRQILNGPGGTAPPGGGGGQVGGGLTSATGPTAGSSESFSSVSPPLPPLSPHSSDDTYRRPRLTGFGGKSGNSSIWTARTKDKSRSHKHGKSNLLGIEIDSMLEENNSSEDEDYNDTRAIRKQLEGLETMYAQVLKLLGVKQKHGLPRYEASDPRINKRRTCGSVSSIPSSVSSRPIRATDRRGRAGKVRDVRGVNKRFQRLESHVVTLARSVAHLSSEMRTQHIMMQEMEMMRGELAALRVQSNLQQQQTASHQISIAQQSAFFSGGSGPGGGGLNTSKQANSTPDKVKRLTKFFGDEPPLLRLFLRRLGYEKYAGLFEKERIGLLELPFMSEERLHKLGIPLGPRLRIMQQAHLANPNTLCVL</sequence>
<dbReference type="SMART" id="SM00454">
    <property type="entry name" value="SAM"/>
    <property type="match status" value="1"/>
</dbReference>
<accession>A0ABN7AMB9</accession>
<feature type="compositionally biased region" description="Low complexity" evidence="1">
    <location>
        <begin position="533"/>
        <end position="550"/>
    </location>
</feature>
<feature type="compositionally biased region" description="Low complexity" evidence="1">
    <location>
        <begin position="671"/>
        <end position="684"/>
    </location>
</feature>
<gene>
    <name evidence="3" type="ORF">NTJ_06197</name>
</gene>
<dbReference type="Proteomes" id="UP001307889">
    <property type="component" value="Chromosome 4"/>
</dbReference>
<feature type="region of interest" description="Disordered" evidence="1">
    <location>
        <begin position="350"/>
        <end position="395"/>
    </location>
</feature>
<dbReference type="InterPro" id="IPR013761">
    <property type="entry name" value="SAM/pointed_sf"/>
</dbReference>
<evidence type="ECO:0000313" key="3">
    <source>
        <dbReference type="EMBL" id="BES93386.1"/>
    </source>
</evidence>
<feature type="compositionally biased region" description="Basic residues" evidence="1">
    <location>
        <begin position="589"/>
        <end position="598"/>
    </location>
</feature>